<reference evidence="1 2" key="1">
    <citation type="submission" date="2017-01" db="EMBL/GenBank/DDBJ databases">
        <title>Novel large sulfur bacteria in the metagenomes of groundwater-fed chemosynthetic microbial mats in the Lake Huron basin.</title>
        <authorList>
            <person name="Sharrar A.M."/>
            <person name="Flood B.E."/>
            <person name="Bailey J.V."/>
            <person name="Jones D.S."/>
            <person name="Biddanda B."/>
            <person name="Ruberg S.A."/>
            <person name="Marcus D.N."/>
            <person name="Dick G.J."/>
        </authorList>
    </citation>
    <scope>NUCLEOTIDE SEQUENCE [LARGE SCALE GENOMIC DNA]</scope>
    <source>
        <strain evidence="1">A8</strain>
    </source>
</reference>
<comment type="caution">
    <text evidence="1">The sequence shown here is derived from an EMBL/GenBank/DDBJ whole genome shotgun (WGS) entry which is preliminary data.</text>
</comment>
<name>A0A1Y1QHB0_9GAMM</name>
<dbReference type="AlphaFoldDB" id="A0A1Y1QHB0"/>
<organism evidence="1 2">
    <name type="scientific">Thiothrix lacustris</name>
    <dbReference type="NCBI Taxonomy" id="525917"/>
    <lineage>
        <taxon>Bacteria</taxon>
        <taxon>Pseudomonadati</taxon>
        <taxon>Pseudomonadota</taxon>
        <taxon>Gammaproteobacteria</taxon>
        <taxon>Thiotrichales</taxon>
        <taxon>Thiotrichaceae</taxon>
        <taxon>Thiothrix</taxon>
    </lineage>
</organism>
<sequence>MAKKSQRGKIGLLVDKYNERIEKHTHVYLEVSYKEVSYRLKVRKNLYVLGDWNEEKQECDNAGVDVLLERIDRELQNTQSFASVLVMLAVGEVEQFKALPTGKENQKFAVVVDALECYINTYIDIPTSSELWNWLCSSERQFLSGYHIEKATREQEGVVVSGQLIGGNLPLTYSNLRQIFSRKIGLKKPEITEVTVIKKSTLVTFSP</sequence>
<evidence type="ECO:0000313" key="2">
    <source>
        <dbReference type="Proteomes" id="UP000192491"/>
    </source>
</evidence>
<evidence type="ECO:0000313" key="1">
    <source>
        <dbReference type="EMBL" id="OQX05712.1"/>
    </source>
</evidence>
<protein>
    <submittedName>
        <fullName evidence="1">Uncharacterized protein</fullName>
    </submittedName>
</protein>
<proteinExistence type="predicted"/>
<accession>A0A1Y1QHB0</accession>
<gene>
    <name evidence="1" type="ORF">BWK73_32890</name>
</gene>
<dbReference type="Proteomes" id="UP000192491">
    <property type="component" value="Unassembled WGS sequence"/>
</dbReference>
<dbReference type="EMBL" id="MTEJ01000276">
    <property type="protein sequence ID" value="OQX05712.1"/>
    <property type="molecule type" value="Genomic_DNA"/>
</dbReference>